<protein>
    <submittedName>
        <fullName evidence="2">Uncharacterized protein</fullName>
    </submittedName>
</protein>
<sequence>MSIIKFCAIGIPVSCAGIAITWAIKKYKESFMDETSKDTESELVNEAQNVNVPASKEPFQIRQEIEVDSDILTDKIKDNGASSTSCEGKSPSVEETVETEDSSDESFCHWVTNGIPTNSQVLIFKDTLIKSVTEYIRSIIDFCYCLASKGPVQIQKEIEVYSDILTDKIKDNGASSTSCEGKSPSVEETVETEDSSDESFCHWVTNGIPTNSQVLIFKDELIKRVTEYIRSIIDFCYCLASKGPVQIQKEIEVYSDILTDKIKDNGASSTSCEGKSPSVEETVETEDSSDESFCHWVTNGIPTNSQVLIFKDELIKRVTEYIRSIIDFCYCLASKGPVQIQKEIEVYSDILTDKIKDNGASSTSCEGKSPSVEETVETEDSSDESFCHWVTNGIPTNSQVLIFKDELIKRVTEYIRSIIDFCYCLASKGPVQIQKEIEVYSDILTDKIKDNGASSTSCEGKSPSVEETVETEDSSDESFCHWVTNGIPTNSQVLIFKDTLIKSVTEYIRSIKDFCNCLASKGPLSPKRN</sequence>
<keyword evidence="3" id="KW-1185">Reference proteome</keyword>
<dbReference type="AlphaFoldDB" id="A0AA88LC87"/>
<name>A0AA88LC87_ARTSF</name>
<organism evidence="2 3">
    <name type="scientific">Artemia franciscana</name>
    <name type="common">Brine shrimp</name>
    <name type="synonym">Artemia sanfranciscana</name>
    <dbReference type="NCBI Taxonomy" id="6661"/>
    <lineage>
        <taxon>Eukaryota</taxon>
        <taxon>Metazoa</taxon>
        <taxon>Ecdysozoa</taxon>
        <taxon>Arthropoda</taxon>
        <taxon>Crustacea</taxon>
        <taxon>Branchiopoda</taxon>
        <taxon>Anostraca</taxon>
        <taxon>Artemiidae</taxon>
        <taxon>Artemia</taxon>
    </lineage>
</organism>
<feature type="region of interest" description="Disordered" evidence="1">
    <location>
        <begin position="78"/>
        <end position="98"/>
    </location>
</feature>
<proteinExistence type="predicted"/>
<gene>
    <name evidence="2" type="ORF">QYM36_004649</name>
</gene>
<dbReference type="Proteomes" id="UP001187531">
    <property type="component" value="Unassembled WGS sequence"/>
</dbReference>
<comment type="caution">
    <text evidence="2">The sequence shown here is derived from an EMBL/GenBank/DDBJ whole genome shotgun (WGS) entry which is preliminary data.</text>
</comment>
<evidence type="ECO:0000313" key="3">
    <source>
        <dbReference type="Proteomes" id="UP001187531"/>
    </source>
</evidence>
<reference evidence="2" key="1">
    <citation type="submission" date="2023-07" db="EMBL/GenBank/DDBJ databases">
        <title>Chromosome-level genome assembly of Artemia franciscana.</title>
        <authorList>
            <person name="Jo E."/>
        </authorList>
    </citation>
    <scope>NUCLEOTIDE SEQUENCE</scope>
    <source>
        <tissue evidence="2">Whole body</tissue>
    </source>
</reference>
<dbReference type="EMBL" id="JAVRJZ010000007">
    <property type="protein sequence ID" value="KAK2720839.1"/>
    <property type="molecule type" value="Genomic_DNA"/>
</dbReference>
<accession>A0AA88LC87</accession>
<evidence type="ECO:0000256" key="1">
    <source>
        <dbReference type="SAM" id="MobiDB-lite"/>
    </source>
</evidence>
<evidence type="ECO:0000313" key="2">
    <source>
        <dbReference type="EMBL" id="KAK2720839.1"/>
    </source>
</evidence>